<dbReference type="WBParaSite" id="maker-uti_cns_0019425-snap-gene-0.2-mRNA-1">
    <property type="protein sequence ID" value="maker-uti_cns_0019425-snap-gene-0.2-mRNA-1"/>
    <property type="gene ID" value="maker-uti_cns_0019425-snap-gene-0.2"/>
</dbReference>
<name>A0A1I8IY97_9PLAT</name>
<accession>A0A1I8IY97</accession>
<feature type="chain" id="PRO_5009845874" evidence="1">
    <location>
        <begin position="26"/>
        <end position="59"/>
    </location>
</feature>
<organism evidence="2 4">
    <name type="scientific">Macrostomum lignano</name>
    <dbReference type="NCBI Taxonomy" id="282301"/>
    <lineage>
        <taxon>Eukaryota</taxon>
        <taxon>Metazoa</taxon>
        <taxon>Spiralia</taxon>
        <taxon>Lophotrochozoa</taxon>
        <taxon>Platyhelminthes</taxon>
        <taxon>Rhabditophora</taxon>
        <taxon>Macrostomorpha</taxon>
        <taxon>Macrostomida</taxon>
        <taxon>Macrostomidae</taxon>
        <taxon>Macrostomum</taxon>
    </lineage>
</organism>
<dbReference type="AlphaFoldDB" id="A0A1I8IY97"/>
<dbReference type="Proteomes" id="UP000095280">
    <property type="component" value="Unplaced"/>
</dbReference>
<keyword evidence="1" id="KW-0732">Signal</keyword>
<evidence type="ECO:0000313" key="2">
    <source>
        <dbReference type="Proteomes" id="UP000095280"/>
    </source>
</evidence>
<sequence length="59" mass="6323">MRHRNCWRLFLLQLLVLLSQQHLQAASRPTADSKSPVSGAATAARLSCWGGVACGADSD</sequence>
<reference evidence="3 4" key="1">
    <citation type="submission" date="2016-11" db="UniProtKB">
        <authorList>
            <consortium name="WormBaseParasite"/>
        </authorList>
    </citation>
    <scope>IDENTIFICATION</scope>
</reference>
<feature type="signal peptide" evidence="1">
    <location>
        <begin position="1"/>
        <end position="25"/>
    </location>
</feature>
<evidence type="ECO:0000256" key="1">
    <source>
        <dbReference type="SAM" id="SignalP"/>
    </source>
</evidence>
<protein>
    <submittedName>
        <fullName evidence="3 4">Secreted protein</fullName>
    </submittedName>
</protein>
<evidence type="ECO:0000313" key="3">
    <source>
        <dbReference type="WBParaSite" id="maker-unitig_29948-snap-gene-0.2-mRNA-1"/>
    </source>
</evidence>
<dbReference type="WBParaSite" id="maker-unitig_29948-snap-gene-0.2-mRNA-1">
    <property type="protein sequence ID" value="maker-unitig_29948-snap-gene-0.2-mRNA-1"/>
    <property type="gene ID" value="maker-unitig_29948-snap-gene-0.2"/>
</dbReference>
<evidence type="ECO:0000313" key="4">
    <source>
        <dbReference type="WBParaSite" id="maker-uti_cns_0019425-snap-gene-0.2-mRNA-1"/>
    </source>
</evidence>
<keyword evidence="2" id="KW-1185">Reference proteome</keyword>
<proteinExistence type="predicted"/>